<dbReference type="PANTHER" id="PTHR10742">
    <property type="entry name" value="FLAVIN MONOAMINE OXIDASE"/>
    <property type="match status" value="1"/>
</dbReference>
<dbReference type="Gene3D" id="1.20.1440.240">
    <property type="match status" value="1"/>
</dbReference>
<dbReference type="InterPro" id="IPR050281">
    <property type="entry name" value="Flavin_monoamine_oxidase"/>
</dbReference>
<dbReference type="PRINTS" id="PR00757">
    <property type="entry name" value="AMINEOXDASEF"/>
</dbReference>
<evidence type="ECO:0000256" key="2">
    <source>
        <dbReference type="ARBA" id="ARBA00023002"/>
    </source>
</evidence>
<organism evidence="6 7">
    <name type="scientific">Mytilus coruscus</name>
    <name type="common">Sea mussel</name>
    <dbReference type="NCBI Taxonomy" id="42192"/>
    <lineage>
        <taxon>Eukaryota</taxon>
        <taxon>Metazoa</taxon>
        <taxon>Spiralia</taxon>
        <taxon>Lophotrochozoa</taxon>
        <taxon>Mollusca</taxon>
        <taxon>Bivalvia</taxon>
        <taxon>Autobranchia</taxon>
        <taxon>Pteriomorphia</taxon>
        <taxon>Mytilida</taxon>
        <taxon>Mytiloidea</taxon>
        <taxon>Mytilidae</taxon>
        <taxon>Mytilinae</taxon>
        <taxon>Mytilus</taxon>
    </lineage>
</organism>
<comment type="similarity">
    <text evidence="4">Belongs to the flavin monoamine oxidase family.</text>
</comment>
<evidence type="ECO:0000256" key="3">
    <source>
        <dbReference type="PIRSR" id="PIRSR601613-1"/>
    </source>
</evidence>
<feature type="domain" description="Amine oxidase" evidence="5">
    <location>
        <begin position="139"/>
        <end position="611"/>
    </location>
</feature>
<accession>A0A6J8B7E0</accession>
<evidence type="ECO:0000313" key="6">
    <source>
        <dbReference type="EMBL" id="CAC5378914.1"/>
    </source>
</evidence>
<feature type="binding site" evidence="3">
    <location>
        <position position="395"/>
    </location>
    <ligand>
        <name>FAD</name>
        <dbReference type="ChEBI" id="CHEBI:57692"/>
    </ligand>
</feature>
<dbReference type="Pfam" id="PF01593">
    <property type="entry name" value="Amino_oxidase"/>
    <property type="match status" value="1"/>
</dbReference>
<sequence>MKSVSCITNKEGEKITSIVNRNTGTQRCTDLQYGYKMISRQKIIIGGLKQFQFCRQIQRHSSHITSPVKRISAHPTFNCPYLGSLPVQQDDYCKDFYMEIVNGSLESAYKKFGPSTCLEGNEVKQGLSGKSVLIVGAGVSGLSAAFELEKVGHSTHILELQHRVGGRTKTLRDGFSDGLHAEGGAMRIPPNHYLTDGYIQKFGIPVRPFINFNDNTWVYLDGESKIRTKEWNENNRFYSTKFFPGWDSHLQSDIRPNVDGILDLYKRTIGPVKEDLFSLIKEKGPQEGWKKWVEKWSKLSVDDFLRTNINSDSCSAYRPWPEAAIRGLQISTYSPAFGTSLVEYLRDELGKWWTDRLHTPVDGMDTIAKNFIKPQHTSIETITDLAERITFGAKVRSVKRNLENKVEVNARNVMTGTDQIYTADAVIITVPLTILRQMDIDLAEDCRKAIGNIHYQPSTKVVLQCKSRFWEKEVGQGGFSKTDLPIGQLHYPSPNDPPIPNGRGLLVCYTLEQDALIFGSQSETEAVDNAVREITKIHPEMKNEFEVGMVQAWFNDNAAQGAYASLLPNQYNSGMKTLMTPDHPIYLAGEAISYTNGWIQGAIESGLNAAYHLYCNGKRS</sequence>
<evidence type="ECO:0000313" key="7">
    <source>
        <dbReference type="Proteomes" id="UP000507470"/>
    </source>
</evidence>
<protein>
    <recommendedName>
        <fullName evidence="4">Amine oxidase</fullName>
        <ecNumber evidence="4">1.4.3.-</ecNumber>
    </recommendedName>
</protein>
<name>A0A6J8B7E0_MYTCO</name>
<dbReference type="GO" id="GO:0001716">
    <property type="term" value="F:L-amino-acid oxidase activity"/>
    <property type="evidence" value="ECO:0007669"/>
    <property type="project" value="TreeGrafter"/>
</dbReference>
<reference evidence="6 7" key="1">
    <citation type="submission" date="2020-06" db="EMBL/GenBank/DDBJ databases">
        <authorList>
            <person name="Li R."/>
            <person name="Bekaert M."/>
        </authorList>
    </citation>
    <scope>NUCLEOTIDE SEQUENCE [LARGE SCALE GENOMIC DNA]</scope>
    <source>
        <strain evidence="7">wild</strain>
    </source>
</reference>
<feature type="binding site" evidence="3">
    <location>
        <position position="590"/>
    </location>
    <ligand>
        <name>FAD</name>
        <dbReference type="ChEBI" id="CHEBI:57692"/>
    </ligand>
</feature>
<feature type="binding site" evidence="3">
    <location>
        <begin position="184"/>
        <end position="187"/>
    </location>
    <ligand>
        <name>FAD</name>
        <dbReference type="ChEBI" id="CHEBI:57692"/>
    </ligand>
</feature>
<dbReference type="GO" id="GO:0009063">
    <property type="term" value="P:amino acid catabolic process"/>
    <property type="evidence" value="ECO:0007669"/>
    <property type="project" value="TreeGrafter"/>
</dbReference>
<dbReference type="InterPro" id="IPR002937">
    <property type="entry name" value="Amino_oxidase"/>
</dbReference>
<gene>
    <name evidence="6" type="ORF">MCOR_15044</name>
</gene>
<dbReference type="SUPFAM" id="SSF51905">
    <property type="entry name" value="FAD/NAD(P)-binding domain"/>
    <property type="match status" value="1"/>
</dbReference>
<dbReference type="InterPro" id="IPR001613">
    <property type="entry name" value="Flavin_amine_oxidase"/>
</dbReference>
<dbReference type="Proteomes" id="UP000507470">
    <property type="component" value="Unassembled WGS sequence"/>
</dbReference>
<dbReference type="AlphaFoldDB" id="A0A6J8B7E0"/>
<keyword evidence="7" id="KW-1185">Reference proteome</keyword>
<evidence type="ECO:0000256" key="4">
    <source>
        <dbReference type="RuleBase" id="RU362067"/>
    </source>
</evidence>
<feature type="binding site" evidence="3">
    <location>
        <position position="140"/>
    </location>
    <ligand>
        <name>FAD</name>
        <dbReference type="ChEBI" id="CHEBI:57692"/>
    </ligand>
</feature>
<feature type="binding site" evidence="3">
    <location>
        <position position="509"/>
    </location>
    <ligand>
        <name>substrate</name>
    </ligand>
</feature>
<evidence type="ECO:0000256" key="1">
    <source>
        <dbReference type="ARBA" id="ARBA00001974"/>
    </source>
</evidence>
<keyword evidence="2 4" id="KW-0560">Oxidoreductase</keyword>
<dbReference type="SUPFAM" id="SSF54373">
    <property type="entry name" value="FAD-linked reductases, C-terminal domain"/>
    <property type="match status" value="1"/>
</dbReference>
<feature type="binding site" evidence="3">
    <location>
        <position position="187"/>
    </location>
    <ligand>
        <name>substrate</name>
    </ligand>
</feature>
<dbReference type="InterPro" id="IPR036188">
    <property type="entry name" value="FAD/NAD-bd_sf"/>
</dbReference>
<comment type="cofactor">
    <cofactor evidence="1 4">
        <name>FAD</name>
        <dbReference type="ChEBI" id="CHEBI:57692"/>
    </cofactor>
</comment>
<dbReference type="PANTHER" id="PTHR10742:SF342">
    <property type="entry name" value="AMINE OXIDASE"/>
    <property type="match status" value="1"/>
</dbReference>
<keyword evidence="4" id="KW-0285">Flavoprotein</keyword>
<evidence type="ECO:0000259" key="5">
    <source>
        <dbReference type="Pfam" id="PF01593"/>
    </source>
</evidence>
<dbReference type="OrthoDB" id="5980077at2759"/>
<dbReference type="Gene3D" id="3.50.50.60">
    <property type="entry name" value="FAD/NAD(P)-binding domain"/>
    <property type="match status" value="1"/>
</dbReference>
<keyword evidence="4" id="KW-0274">FAD</keyword>
<proteinExistence type="inferred from homology"/>
<dbReference type="Gene3D" id="3.90.660.10">
    <property type="match status" value="1"/>
</dbReference>
<dbReference type="EMBL" id="CACVKT020002617">
    <property type="protein sequence ID" value="CAC5378914.1"/>
    <property type="molecule type" value="Genomic_DNA"/>
</dbReference>
<dbReference type="EC" id="1.4.3.-" evidence="4"/>